<feature type="compositionally biased region" description="Polar residues" evidence="2">
    <location>
        <begin position="10"/>
        <end position="21"/>
    </location>
</feature>
<proteinExistence type="predicted"/>
<gene>
    <name evidence="4" type="ORF">BN860_05028g</name>
</gene>
<feature type="region of interest" description="Disordered" evidence="2">
    <location>
        <begin position="1"/>
        <end position="129"/>
    </location>
</feature>
<feature type="compositionally biased region" description="Polar residues" evidence="2">
    <location>
        <begin position="70"/>
        <end position="103"/>
    </location>
</feature>
<protein>
    <submittedName>
        <fullName evidence="4">BN860_05028g1_1</fullName>
    </submittedName>
</protein>
<dbReference type="Proteomes" id="UP000019375">
    <property type="component" value="Unassembled WGS sequence"/>
</dbReference>
<accession>A0A8J2T3T1</accession>
<feature type="compositionally biased region" description="Polar residues" evidence="2">
    <location>
        <begin position="29"/>
        <end position="48"/>
    </location>
</feature>
<evidence type="ECO:0000313" key="4">
    <source>
        <dbReference type="EMBL" id="CDF87378.1"/>
    </source>
</evidence>
<dbReference type="AlphaFoldDB" id="A0A8J2T3T1"/>
<dbReference type="Gene3D" id="3.40.50.11070">
    <property type="entry name" value="Protein Ste5, Fus3-binding domain"/>
    <property type="match status" value="1"/>
</dbReference>
<keyword evidence="1" id="KW-0862">Zinc</keyword>
<keyword evidence="5" id="KW-1185">Reference proteome</keyword>
<sequence length="891" mass="98892">MQQPGDDIIQQLTNVSASQFRSPRRTPETHSAGSTPSRDGSITPSPSSRGKKWTERLAKFQRHSDKKKTTISPSSCRTVSMSPVVSQTISPNGNLYGQRTSSLPRPPQGFESGVRLSPPKIGSFGHKRTSTSSKKSFLNEYCTVCDEPVLNRSSGERIVELECGHISHQECLLVSFEGTTVVNPTDFFSIFPPCTKCRAHGASKSRCIPKNDELKDRLISIFLIGGNGRRHSEPSNSPLQSMPTMQLSQPPMLANLSANFGFNSSIFQSPRLSSPRVAVYSQALPSPQQNLRTPGSSAGGIKLASVPFRARNQSEPHVRRDLPIAQTELSAAQSIVRDSVISLGCTENYSSSTSDKLLLYLLRSYFIGILLKNFSTLSDWKIDDEFGLLRLVDNLMVSKDGHNYQGSWCMLFEKALVVASLRDGVNVKADGSLDVSLMGLQVYKPMTDVKVDIVESSVLKWTLKDTDTSTWNEIYVTETLHTDTSQIIQKWISALLNFDLEFNDKYFTSTFQLPLIMRNSNHAADLSDNLTALVTPTRVMELASNKRSSVIVRRGFRLSEEQSATMNSTGTLQSTMTNISSILSLKRERPDELVVVLQLDYDKVCSQKCQLVIFNSLKALGIKFHNMKICIVDTEGFVKTCGAAEEMFCTVDDLMNSASLPQEAKFEPVWLKSTLYADGPLKSLGIAVVSNTCMDSQTSCLLRDYSCFTNVGRRRPKELKIKVGYLNLDYSDKIGELIEVESWDNFLEALTYSFGLTFGDDDDEGDMSAEEQLTDSGNEHDSDAHSISSIESTTTILIASPFDSSESNARVYLDDNENSHFVPTSYSSPLGRKPSSYSQDFPPENISNRSIQEGCDFLLEDIERAIHEIDQVSSPSHAEEKDHTSVLYQYI</sequence>
<dbReference type="InterPro" id="IPR001841">
    <property type="entry name" value="Znf_RING"/>
</dbReference>
<dbReference type="InterPro" id="IPR021106">
    <property type="entry name" value="Ste5_Fus3-bd_dom"/>
</dbReference>
<dbReference type="OrthoDB" id="299997at2759"/>
<organism evidence="4 5">
    <name type="scientific">Zygosaccharomyces bailii (strain CLIB 213 / ATCC 58445 / CBS 680 / BCRC 21525 / NBRC 1098 / NCYC 1416 / NRRL Y-2227)</name>
    <dbReference type="NCBI Taxonomy" id="1333698"/>
    <lineage>
        <taxon>Eukaryota</taxon>
        <taxon>Fungi</taxon>
        <taxon>Dikarya</taxon>
        <taxon>Ascomycota</taxon>
        <taxon>Saccharomycotina</taxon>
        <taxon>Saccharomycetes</taxon>
        <taxon>Saccharomycetales</taxon>
        <taxon>Saccharomycetaceae</taxon>
        <taxon>Zygosaccharomyces</taxon>
    </lineage>
</organism>
<evidence type="ECO:0000256" key="1">
    <source>
        <dbReference type="PROSITE-ProRule" id="PRU00175"/>
    </source>
</evidence>
<dbReference type="EMBL" id="HG316454">
    <property type="protein sequence ID" value="CDF87378.1"/>
    <property type="molecule type" value="Genomic_DNA"/>
</dbReference>
<feature type="compositionally biased region" description="Acidic residues" evidence="2">
    <location>
        <begin position="761"/>
        <end position="773"/>
    </location>
</feature>
<dbReference type="InterPro" id="IPR038382">
    <property type="entry name" value="Ste5_C_sf"/>
</dbReference>
<dbReference type="GO" id="GO:0008270">
    <property type="term" value="F:zinc ion binding"/>
    <property type="evidence" value="ECO:0007669"/>
    <property type="project" value="UniProtKB-KW"/>
</dbReference>
<reference evidence="5" key="1">
    <citation type="journal article" date="2013" name="Genome Announc.">
        <title>Genome sequence of the food spoilage yeast Zygosaccharomyces bailii CLIB 213(T).</title>
        <authorList>
            <person name="Galeote V."/>
            <person name="Bigey F."/>
            <person name="Devillers H."/>
            <person name="Neuveglise C."/>
            <person name="Dequin S."/>
        </authorList>
    </citation>
    <scope>NUCLEOTIDE SEQUENCE [LARGE SCALE GENOMIC DNA]</scope>
    <source>
        <strain evidence="5">CLIB 213 / ATCC 58445 / CBS 680 / CCRC 21525 / NBRC 1098 / NCYC 1416 / NRRL Y-2227</strain>
    </source>
</reference>
<dbReference type="Pfam" id="PF12194">
    <property type="entry name" value="Ste5_C"/>
    <property type="match status" value="1"/>
</dbReference>
<name>A0A8J2T3T1_ZYGB2</name>
<evidence type="ECO:0000313" key="5">
    <source>
        <dbReference type="Proteomes" id="UP000019375"/>
    </source>
</evidence>
<dbReference type="PROSITE" id="PS50089">
    <property type="entry name" value="ZF_RING_2"/>
    <property type="match status" value="1"/>
</dbReference>
<keyword evidence="1" id="KW-0863">Zinc-finger</keyword>
<dbReference type="SUPFAM" id="SSF57850">
    <property type="entry name" value="RING/U-box"/>
    <property type="match status" value="1"/>
</dbReference>
<evidence type="ECO:0000256" key="2">
    <source>
        <dbReference type="SAM" id="MobiDB-lite"/>
    </source>
</evidence>
<keyword evidence="1" id="KW-0479">Metal-binding</keyword>
<evidence type="ECO:0000259" key="3">
    <source>
        <dbReference type="PROSITE" id="PS50089"/>
    </source>
</evidence>
<feature type="domain" description="RING-type" evidence="3">
    <location>
        <begin position="142"/>
        <end position="198"/>
    </location>
</feature>
<feature type="region of interest" description="Disordered" evidence="2">
    <location>
        <begin position="761"/>
        <end position="786"/>
    </location>
</feature>